<dbReference type="GO" id="GO:0046872">
    <property type="term" value="F:metal ion binding"/>
    <property type="evidence" value="ECO:0007669"/>
    <property type="project" value="UniProtKB-KW"/>
</dbReference>
<evidence type="ECO:0000256" key="8">
    <source>
        <dbReference type="ARBA" id="ARBA00023004"/>
    </source>
</evidence>
<reference evidence="10 11" key="1">
    <citation type="submission" date="2019-02" db="EMBL/GenBank/DDBJ databases">
        <title>Genomic Encyclopedia of Type Strains, Phase IV (KMG-IV): sequencing the most valuable type-strain genomes for metagenomic binning, comparative biology and taxonomic classification.</title>
        <authorList>
            <person name="Goeker M."/>
        </authorList>
    </citation>
    <scope>NUCLEOTIDE SEQUENCE [LARGE SCALE GENOMIC DNA]</scope>
    <source>
        <strain evidence="10 11">DSM 28825</strain>
    </source>
</reference>
<organism evidence="10 11">
    <name type="scientific">Ancylomarina subtilis</name>
    <dbReference type="NCBI Taxonomy" id="1639035"/>
    <lineage>
        <taxon>Bacteria</taxon>
        <taxon>Pseudomonadati</taxon>
        <taxon>Bacteroidota</taxon>
        <taxon>Bacteroidia</taxon>
        <taxon>Marinilabiliales</taxon>
        <taxon>Marinifilaceae</taxon>
        <taxon>Ancylomarina</taxon>
    </lineage>
</organism>
<dbReference type="InterPro" id="IPR007197">
    <property type="entry name" value="rSAM"/>
</dbReference>
<evidence type="ECO:0000256" key="9">
    <source>
        <dbReference type="ARBA" id="ARBA00023014"/>
    </source>
</evidence>
<dbReference type="PANTHER" id="PTHR30538">
    <property type="entry name" value="LYSINE 2,3-AMINOMUTASE-RELATED"/>
    <property type="match status" value="1"/>
</dbReference>
<accession>A0A4Q7VMG6</accession>
<keyword evidence="9" id="KW-0411">Iron-sulfur</keyword>
<dbReference type="SFLD" id="SFLDG01070">
    <property type="entry name" value="PLP-dependent"/>
    <property type="match status" value="1"/>
</dbReference>
<dbReference type="GO" id="GO:0051539">
    <property type="term" value="F:4 iron, 4 sulfur cluster binding"/>
    <property type="evidence" value="ECO:0007669"/>
    <property type="project" value="UniProtKB-KW"/>
</dbReference>
<comment type="cofactor">
    <cofactor evidence="2">
        <name>[4Fe-4S] cluster</name>
        <dbReference type="ChEBI" id="CHEBI:49883"/>
    </cofactor>
</comment>
<comment type="similarity">
    <text evidence="3">Belongs to the radical SAM superfamily. KamA family.</text>
</comment>
<keyword evidence="7" id="KW-0663">Pyridoxal phosphate</keyword>
<keyword evidence="11" id="KW-1185">Reference proteome</keyword>
<keyword evidence="6" id="KW-0479">Metal-binding</keyword>
<evidence type="ECO:0000256" key="1">
    <source>
        <dbReference type="ARBA" id="ARBA00001933"/>
    </source>
</evidence>
<evidence type="ECO:0000256" key="2">
    <source>
        <dbReference type="ARBA" id="ARBA00001966"/>
    </source>
</evidence>
<evidence type="ECO:0000256" key="7">
    <source>
        <dbReference type="ARBA" id="ARBA00022898"/>
    </source>
</evidence>
<evidence type="ECO:0000256" key="5">
    <source>
        <dbReference type="ARBA" id="ARBA00022691"/>
    </source>
</evidence>
<gene>
    <name evidence="10" type="ORF">EV201_2139</name>
</gene>
<keyword evidence="5" id="KW-0949">S-adenosyl-L-methionine</keyword>
<evidence type="ECO:0000313" key="10">
    <source>
        <dbReference type="EMBL" id="RZT97469.1"/>
    </source>
</evidence>
<dbReference type="RefSeq" id="WP_242610474.1">
    <property type="nucleotide sequence ID" value="NZ_SHKN01000001.1"/>
</dbReference>
<dbReference type="InterPro" id="IPR003739">
    <property type="entry name" value="Lys_aminomutase/Glu_NH3_mut"/>
</dbReference>
<dbReference type="Proteomes" id="UP000293562">
    <property type="component" value="Unassembled WGS sequence"/>
</dbReference>
<dbReference type="Gene3D" id="3.20.20.70">
    <property type="entry name" value="Aldolase class I"/>
    <property type="match status" value="1"/>
</dbReference>
<keyword evidence="4" id="KW-0004">4Fe-4S</keyword>
<comment type="caution">
    <text evidence="10">The sequence shown here is derived from an EMBL/GenBank/DDBJ whole genome shotgun (WGS) entry which is preliminary data.</text>
</comment>
<dbReference type="InterPro" id="IPR013785">
    <property type="entry name" value="Aldolase_TIM"/>
</dbReference>
<dbReference type="SFLD" id="SFLDS00029">
    <property type="entry name" value="Radical_SAM"/>
    <property type="match status" value="1"/>
</dbReference>
<keyword evidence="8" id="KW-0408">Iron</keyword>
<dbReference type="InterPro" id="IPR058240">
    <property type="entry name" value="rSAM_sf"/>
</dbReference>
<evidence type="ECO:0000256" key="4">
    <source>
        <dbReference type="ARBA" id="ARBA00022485"/>
    </source>
</evidence>
<dbReference type="AlphaFoldDB" id="A0A4Q7VMG6"/>
<protein>
    <submittedName>
        <fullName evidence="10">KamA family protein</fullName>
    </submittedName>
</protein>
<proteinExistence type="inferred from homology"/>
<dbReference type="GO" id="GO:0003824">
    <property type="term" value="F:catalytic activity"/>
    <property type="evidence" value="ECO:0007669"/>
    <property type="project" value="InterPro"/>
</dbReference>
<sequence length="436" mass="50186">MNKFTTQKHIFSMKYKVYTQKSFKKIPQIQNLSAEQIFDIEVLGEIFPFKVNNYVIDELIDWDNFNEDAIFRLTFPQKGMLSKKYFDKMAELIRNEAPTKEITKASNEIRLTLNPNPSGQAHNVPVLNGEELMGAQHKYNETMLFFPTQGQTCHAYCTFCFRWPQFTGLEGLKFAMKEVDLVIAYLKKHPEVTDLLFTGGDPMVMKSKVFKTYIDAILEADLPNLKTIRIGSKTLAYWPYRYTKDDDASELLEVFRSITDAGLSLSFMAHFNHISELKTAAVAQATKAIRETGANIRTQSPLLKHLNNDADMWANMWRKQVDMGMIPYYMFMARETGAQEYFGLTLEEAWTIFRDAYSQVSGICRTVRGPVMSANPGKVQVLGITEINGEKQYVLNFLQGRNPKWVGQPFFAKYNDKALWLSDLEPAFADKFMYED</sequence>
<dbReference type="EMBL" id="SHKN01000001">
    <property type="protein sequence ID" value="RZT97469.1"/>
    <property type="molecule type" value="Genomic_DNA"/>
</dbReference>
<dbReference type="SUPFAM" id="SSF102114">
    <property type="entry name" value="Radical SAM enzymes"/>
    <property type="match status" value="1"/>
</dbReference>
<evidence type="ECO:0000256" key="6">
    <source>
        <dbReference type="ARBA" id="ARBA00022723"/>
    </source>
</evidence>
<dbReference type="PANTHER" id="PTHR30538:SF0">
    <property type="entry name" value="L-LYSINE 2,3-AMINOMUTASE AQ_1632-RELATED"/>
    <property type="match status" value="1"/>
</dbReference>
<name>A0A4Q7VMG6_9BACT</name>
<evidence type="ECO:0000256" key="3">
    <source>
        <dbReference type="ARBA" id="ARBA00008703"/>
    </source>
</evidence>
<evidence type="ECO:0000313" key="11">
    <source>
        <dbReference type="Proteomes" id="UP000293562"/>
    </source>
</evidence>
<comment type="cofactor">
    <cofactor evidence="1">
        <name>pyridoxal 5'-phosphate</name>
        <dbReference type="ChEBI" id="CHEBI:597326"/>
    </cofactor>
</comment>